<feature type="transmembrane region" description="Helical" evidence="1">
    <location>
        <begin position="189"/>
        <end position="209"/>
    </location>
</feature>
<dbReference type="EMBL" id="JAPFFF010000006">
    <property type="protein sequence ID" value="KAK8887419.1"/>
    <property type="molecule type" value="Genomic_DNA"/>
</dbReference>
<dbReference type="Proteomes" id="UP001470230">
    <property type="component" value="Unassembled WGS sequence"/>
</dbReference>
<feature type="transmembrane region" description="Helical" evidence="1">
    <location>
        <begin position="18"/>
        <end position="37"/>
    </location>
</feature>
<keyword evidence="1" id="KW-0812">Transmembrane</keyword>
<feature type="transmembrane region" description="Helical" evidence="1">
    <location>
        <begin position="165"/>
        <end position="183"/>
    </location>
</feature>
<keyword evidence="1" id="KW-0472">Membrane</keyword>
<name>A0ABR2K8I9_9EUKA</name>
<proteinExistence type="predicted"/>
<feature type="transmembrane region" description="Helical" evidence="1">
    <location>
        <begin position="44"/>
        <end position="64"/>
    </location>
</feature>
<keyword evidence="1" id="KW-1133">Transmembrane helix</keyword>
<reference evidence="2 3" key="1">
    <citation type="submission" date="2024-04" db="EMBL/GenBank/DDBJ databases">
        <title>Tritrichomonas musculus Genome.</title>
        <authorList>
            <person name="Alves-Ferreira E."/>
            <person name="Grigg M."/>
            <person name="Lorenzi H."/>
            <person name="Galac M."/>
        </authorList>
    </citation>
    <scope>NUCLEOTIDE SEQUENCE [LARGE SCALE GENOMIC DNA]</scope>
    <source>
        <strain evidence="2 3">EAF2021</strain>
    </source>
</reference>
<feature type="transmembrane region" description="Helical" evidence="1">
    <location>
        <begin position="138"/>
        <end position="158"/>
    </location>
</feature>
<protein>
    <recommendedName>
        <fullName evidence="4">Phosphatidic acid phosphatase type 2/haloperoxidase domain-containing protein</fullName>
    </recommendedName>
</protein>
<keyword evidence="3" id="KW-1185">Reference proteome</keyword>
<feature type="transmembrane region" description="Helical" evidence="1">
    <location>
        <begin position="84"/>
        <end position="99"/>
    </location>
</feature>
<comment type="caution">
    <text evidence="2">The sequence shown here is derived from an EMBL/GenBank/DDBJ whole genome shotgun (WGS) entry which is preliminary data.</text>
</comment>
<evidence type="ECO:0000313" key="2">
    <source>
        <dbReference type="EMBL" id="KAK8887419.1"/>
    </source>
</evidence>
<sequence>MYDSCCPIQYQVHLSVPLFFYGLGLAFLYSVYLFLISSHKSLKFVDLTIFYGAYSSFSLLAFYLKDYLADSTCQGRPNSVSGHTFFNFFFFSNFLIRFLSLGKDKTLFHKLFLFIVETLFLVNSTLTYLGGYHTPRQMLYGILLGVFVVILFNAFKAMLSRRTNLLFYMGNLLLWLYVATQFSSVKPSFNLIVSPALFSLVFCLIAYYVERKEIQKLE</sequence>
<feature type="transmembrane region" description="Helical" evidence="1">
    <location>
        <begin position="111"/>
        <end position="132"/>
    </location>
</feature>
<evidence type="ECO:0000256" key="1">
    <source>
        <dbReference type="SAM" id="Phobius"/>
    </source>
</evidence>
<accession>A0ABR2K8I9</accession>
<evidence type="ECO:0008006" key="4">
    <source>
        <dbReference type="Google" id="ProtNLM"/>
    </source>
</evidence>
<gene>
    <name evidence="2" type="ORF">M9Y10_038459</name>
</gene>
<organism evidence="2 3">
    <name type="scientific">Tritrichomonas musculus</name>
    <dbReference type="NCBI Taxonomy" id="1915356"/>
    <lineage>
        <taxon>Eukaryota</taxon>
        <taxon>Metamonada</taxon>
        <taxon>Parabasalia</taxon>
        <taxon>Tritrichomonadida</taxon>
        <taxon>Tritrichomonadidae</taxon>
        <taxon>Tritrichomonas</taxon>
    </lineage>
</organism>
<evidence type="ECO:0000313" key="3">
    <source>
        <dbReference type="Proteomes" id="UP001470230"/>
    </source>
</evidence>